<dbReference type="InterPro" id="IPR013598">
    <property type="entry name" value="Exportin-1/Importin-b-like"/>
</dbReference>
<dbReference type="Pfam" id="PF08389">
    <property type="entry name" value="Xpo1"/>
    <property type="match status" value="1"/>
</dbReference>
<proteinExistence type="inferred from homology"/>
<comment type="caution">
    <text evidence="8">The sequence shown here is derived from an EMBL/GenBank/DDBJ whole genome shotgun (WGS) entry which is preliminary data.</text>
</comment>
<dbReference type="GO" id="GO:0005049">
    <property type="term" value="F:nuclear export signal receptor activity"/>
    <property type="evidence" value="ECO:0007669"/>
    <property type="project" value="InterPro"/>
</dbReference>
<dbReference type="Pfam" id="PF18787">
    <property type="entry name" value="CRM1_repeat_3"/>
    <property type="match status" value="1"/>
</dbReference>
<dbReference type="GO" id="GO:0000056">
    <property type="term" value="P:ribosomal small subunit export from nucleus"/>
    <property type="evidence" value="ECO:0007669"/>
    <property type="project" value="TreeGrafter"/>
</dbReference>
<dbReference type="InterPro" id="IPR041235">
    <property type="entry name" value="Exp1_repeat_2"/>
</dbReference>
<dbReference type="InterPro" id="IPR016024">
    <property type="entry name" value="ARM-type_fold"/>
</dbReference>
<evidence type="ECO:0000313" key="9">
    <source>
        <dbReference type="Proteomes" id="UP000663831"/>
    </source>
</evidence>
<evidence type="ECO:0000256" key="5">
    <source>
        <dbReference type="ARBA" id="ARBA00023242"/>
    </source>
</evidence>
<evidence type="ECO:0000256" key="3">
    <source>
        <dbReference type="ARBA" id="ARBA00022448"/>
    </source>
</evidence>
<comment type="similarity">
    <text evidence="2">Belongs to the exportin family.</text>
</comment>
<reference evidence="8" key="1">
    <citation type="submission" date="2021-01" db="EMBL/GenBank/DDBJ databases">
        <authorList>
            <person name="Kaushik A."/>
        </authorList>
    </citation>
    <scope>NUCLEOTIDE SEQUENCE</scope>
    <source>
        <strain evidence="8">AG3-1AP</strain>
    </source>
</reference>
<dbReference type="SMART" id="SM01102">
    <property type="entry name" value="CRM1_C"/>
    <property type="match status" value="1"/>
</dbReference>
<dbReference type="InterPro" id="IPR041123">
    <property type="entry name" value="CRM1_repeat"/>
</dbReference>
<keyword evidence="4" id="KW-0653">Protein transport</keyword>
<dbReference type="GO" id="GO:0031267">
    <property type="term" value="F:small GTPase binding"/>
    <property type="evidence" value="ECO:0007669"/>
    <property type="project" value="InterPro"/>
</dbReference>
<dbReference type="SUPFAM" id="SSF48371">
    <property type="entry name" value="ARM repeat"/>
    <property type="match status" value="1"/>
</dbReference>
<keyword evidence="3" id="KW-0813">Transport</keyword>
<dbReference type="GO" id="GO:0000055">
    <property type="term" value="P:ribosomal large subunit export from nucleus"/>
    <property type="evidence" value="ECO:0007669"/>
    <property type="project" value="TreeGrafter"/>
</dbReference>
<feature type="domain" description="Importin N-terminal" evidence="7">
    <location>
        <begin position="44"/>
        <end position="110"/>
    </location>
</feature>
<dbReference type="SMART" id="SM00913">
    <property type="entry name" value="IBN_N"/>
    <property type="match status" value="1"/>
</dbReference>
<dbReference type="Pfam" id="PF03810">
    <property type="entry name" value="IBN_N"/>
    <property type="match status" value="1"/>
</dbReference>
<evidence type="ECO:0000256" key="4">
    <source>
        <dbReference type="ARBA" id="ARBA00022927"/>
    </source>
</evidence>
<dbReference type="GO" id="GO:0005634">
    <property type="term" value="C:nucleus"/>
    <property type="evidence" value="ECO:0007669"/>
    <property type="project" value="UniProtKB-SubCell"/>
</dbReference>
<dbReference type="AlphaFoldDB" id="A0A8H3D256"/>
<evidence type="ECO:0000256" key="1">
    <source>
        <dbReference type="ARBA" id="ARBA00004123"/>
    </source>
</evidence>
<keyword evidence="5" id="KW-0539">Nucleus</keyword>
<dbReference type="InterPro" id="IPR014877">
    <property type="entry name" value="XPO1_C_dom"/>
</dbReference>
<comment type="subcellular location">
    <subcellularLocation>
        <location evidence="1">Nucleus</location>
    </subcellularLocation>
</comment>
<evidence type="ECO:0000256" key="2">
    <source>
        <dbReference type="ARBA" id="ARBA00009466"/>
    </source>
</evidence>
<gene>
    <name evidence="8" type="ORF">RDB_LOCUS123434</name>
</gene>
<organism evidence="8 9">
    <name type="scientific">Rhizoctonia solani</name>
    <dbReference type="NCBI Taxonomy" id="456999"/>
    <lineage>
        <taxon>Eukaryota</taxon>
        <taxon>Fungi</taxon>
        <taxon>Dikarya</taxon>
        <taxon>Basidiomycota</taxon>
        <taxon>Agaricomycotina</taxon>
        <taxon>Agaricomycetes</taxon>
        <taxon>Cantharellales</taxon>
        <taxon>Ceratobasidiaceae</taxon>
        <taxon>Rhizoctonia</taxon>
    </lineage>
</organism>
<dbReference type="OrthoDB" id="27218at2759"/>
<dbReference type="Pfam" id="PF18784">
    <property type="entry name" value="CRM1_repeat_2"/>
    <property type="match status" value="1"/>
</dbReference>
<dbReference type="PANTHER" id="PTHR11223">
    <property type="entry name" value="EXPORTIN 1/5"/>
    <property type="match status" value="1"/>
</dbReference>
<dbReference type="GO" id="GO:0006611">
    <property type="term" value="P:protein export from nucleus"/>
    <property type="evidence" value="ECO:0007669"/>
    <property type="project" value="InterPro"/>
</dbReference>
<dbReference type="InterPro" id="IPR045065">
    <property type="entry name" value="XPO1/5"/>
</dbReference>
<dbReference type="PROSITE" id="PS50166">
    <property type="entry name" value="IMPORTIN_B_NT"/>
    <property type="match status" value="1"/>
</dbReference>
<dbReference type="Gene3D" id="1.25.10.10">
    <property type="entry name" value="Leucine-rich Repeat Variant"/>
    <property type="match status" value="1"/>
</dbReference>
<accession>A0A8H3D256</accession>
<feature type="region of interest" description="Disordered" evidence="6">
    <location>
        <begin position="1061"/>
        <end position="1094"/>
    </location>
</feature>
<dbReference type="Pfam" id="PF08767">
    <property type="entry name" value="CRM1_C"/>
    <property type="match status" value="1"/>
</dbReference>
<evidence type="ECO:0000313" key="8">
    <source>
        <dbReference type="EMBL" id="CAE6504686.1"/>
    </source>
</evidence>
<sequence>MHCTDLGSTCFQGILDFSRDLDIGLFDRVVNAFFLGSGQEQKQAQAVLTQFQEHPDAWQRVPVVLETSGSMQSKYIGLQILEKLIQTRWKVLPEDQRQGIRNFIVSTTLVIAADETSLRQQKTYLNKLNLALVQILKQEWPHNWPTFIPEIVQNSKTNIALCENNMAILKLLSEEIFDYSAEQMTQTKTKNLKNQMCGEFSEIFQLCLEVLEKAQKPSLIRATLETMLRFLNWIPLGYIFETSIIDQLLTRFLEVPEFRNITLKCLSEIAGLNVGPEYDPKFRILFTMVMTSINKMIPPSTNIAQAYETSSDQDQELILNLALFLANFLTAHLRAVENAENRDVLLNAHLYMVKVSQVEEREVFKICLEYWSKLVAELYEEQQSLPMGLGGADASLLMGLNLGGGGAGAQAAGMLGGVNLRKNAYAEVLSNLRLVMIERMVKPEEVLVVENDEGEVVREFLKESDTIVLYKAMREVLVYLTHLDVLDTENILTEKLAKQVDGSEWSWANLNTLCWAIGSISGAMNEETEKRFLVTVIKDLLGLCEMKRGKDNKAIVASNIMYIVGQYPRFLKAHWKFLKTVVNKLFEFMHETHEGVQDMACDTFIKIAQKCRRHFVMQQAGETEPFVDEILRGLHRITVDLSPQQVHTFYEAVGYMVSAQPNKAIQERLILKLMDLPNNAWDSLMSQAASNVDVLGNPENVKILSNVLKTNVSACVSVGGFFLPQIGRIFNDMLGLYKAVSTLISEQVAKDGPVATRTPKVRALRTIKKEILKLMETYVKKAEDLDTLYANFIPPLLDAVLGDYNRNVPHARDAEVLNVMATVTSRLQGLLTPQVPAILDAVFECTLEMISKDFAEYPEHRSGFFKLLRAIDMYCFPALLSLPAIQFKLLFDSIIWAIKHTMRDIADTGLNLLLEIINNFSSAEEAIANSFFQQYYLPMLQDTFFVLTDSDHKSGFKHQSLMLQRLFQLVESNSIHAPLFDPSTQPSPPPTNQQFLREYTATLLKNAFPHLTPSQIQSFVIGLCDTCNDIGKFKLLLRDFLISLRESSNEDNAELYLEEKEAEQQRKLAEERAAAERVPGMLKPSQIKEEDEEL</sequence>
<dbReference type="InterPro" id="IPR001494">
    <property type="entry name" value="Importin-beta_N"/>
</dbReference>
<dbReference type="InterPro" id="IPR040485">
    <property type="entry name" value="XPO1_repeat_3"/>
</dbReference>
<name>A0A8H3D256_9AGAM</name>
<dbReference type="Pfam" id="PF18777">
    <property type="entry name" value="CRM1_repeat"/>
    <property type="match status" value="1"/>
</dbReference>
<dbReference type="Proteomes" id="UP000663831">
    <property type="component" value="Unassembled WGS sequence"/>
</dbReference>
<feature type="compositionally biased region" description="Basic and acidic residues" evidence="6">
    <location>
        <begin position="1061"/>
        <end position="1075"/>
    </location>
</feature>
<dbReference type="EMBL" id="CAJMWV010004819">
    <property type="protein sequence ID" value="CAE6504686.1"/>
    <property type="molecule type" value="Genomic_DNA"/>
</dbReference>
<evidence type="ECO:0000256" key="6">
    <source>
        <dbReference type="SAM" id="MobiDB-lite"/>
    </source>
</evidence>
<dbReference type="InterPro" id="IPR011989">
    <property type="entry name" value="ARM-like"/>
</dbReference>
<dbReference type="PANTHER" id="PTHR11223:SF2">
    <property type="entry name" value="EXPORTIN-1"/>
    <property type="match status" value="1"/>
</dbReference>
<dbReference type="FunFam" id="1.25.10.10:FF:000022">
    <property type="entry name" value="protein EXPORTIN 1A"/>
    <property type="match status" value="1"/>
</dbReference>
<evidence type="ECO:0000259" key="7">
    <source>
        <dbReference type="PROSITE" id="PS50166"/>
    </source>
</evidence>
<dbReference type="GO" id="GO:0005737">
    <property type="term" value="C:cytoplasm"/>
    <property type="evidence" value="ECO:0007669"/>
    <property type="project" value="TreeGrafter"/>
</dbReference>
<protein>
    <recommendedName>
        <fullName evidence="7">Importin N-terminal domain-containing protein</fullName>
    </recommendedName>
</protein>